<reference evidence="2 3" key="2">
    <citation type="submission" date="2018-11" db="EMBL/GenBank/DDBJ databases">
        <authorList>
            <consortium name="Pathogen Informatics"/>
        </authorList>
    </citation>
    <scope>NUCLEOTIDE SEQUENCE [LARGE SCALE GENOMIC DNA]</scope>
</reference>
<name>A0A183EK99_9BILA</name>
<proteinExistence type="predicted"/>
<evidence type="ECO:0000313" key="2">
    <source>
        <dbReference type="EMBL" id="VDN38138.1"/>
    </source>
</evidence>
<feature type="transmembrane region" description="Helical" evidence="1">
    <location>
        <begin position="29"/>
        <end position="48"/>
    </location>
</feature>
<dbReference type="AlphaFoldDB" id="A0A183EK99"/>
<sequence length="96" mass="10405">MMGVSLATGQLSAQILGHAGRGNIGKAAAMSRATLVGAAAVAPFLVRFHREQMEQFDHAPLCYICALFSVATIPLVHIYGRFMHAHFMFLPRAHKA</sequence>
<dbReference type="WBParaSite" id="GPUH_0002141601-mRNA-1">
    <property type="protein sequence ID" value="GPUH_0002141601-mRNA-1"/>
    <property type="gene ID" value="GPUH_0002141601"/>
</dbReference>
<dbReference type="OrthoDB" id="5779108at2759"/>
<protein>
    <submittedName>
        <fullName evidence="4">MATE efflux family protein</fullName>
    </submittedName>
</protein>
<keyword evidence="1" id="KW-0472">Membrane</keyword>
<dbReference type="Proteomes" id="UP000271098">
    <property type="component" value="Unassembled WGS sequence"/>
</dbReference>
<keyword evidence="1" id="KW-0812">Transmembrane</keyword>
<accession>A0A183EK99</accession>
<keyword evidence="3" id="KW-1185">Reference proteome</keyword>
<feature type="transmembrane region" description="Helical" evidence="1">
    <location>
        <begin position="60"/>
        <end position="80"/>
    </location>
</feature>
<evidence type="ECO:0000256" key="1">
    <source>
        <dbReference type="SAM" id="Phobius"/>
    </source>
</evidence>
<organism evidence="4">
    <name type="scientific">Gongylonema pulchrum</name>
    <dbReference type="NCBI Taxonomy" id="637853"/>
    <lineage>
        <taxon>Eukaryota</taxon>
        <taxon>Metazoa</taxon>
        <taxon>Ecdysozoa</taxon>
        <taxon>Nematoda</taxon>
        <taxon>Chromadorea</taxon>
        <taxon>Rhabditida</taxon>
        <taxon>Spirurina</taxon>
        <taxon>Spiruromorpha</taxon>
        <taxon>Spiruroidea</taxon>
        <taxon>Gongylonematidae</taxon>
        <taxon>Gongylonema</taxon>
    </lineage>
</organism>
<keyword evidence="1" id="KW-1133">Transmembrane helix</keyword>
<evidence type="ECO:0000313" key="4">
    <source>
        <dbReference type="WBParaSite" id="GPUH_0002141601-mRNA-1"/>
    </source>
</evidence>
<dbReference type="EMBL" id="UYRT01092482">
    <property type="protein sequence ID" value="VDN38138.1"/>
    <property type="molecule type" value="Genomic_DNA"/>
</dbReference>
<gene>
    <name evidence="2" type="ORF">GPUH_LOCUS21390</name>
</gene>
<reference evidence="4" key="1">
    <citation type="submission" date="2016-06" db="UniProtKB">
        <authorList>
            <consortium name="WormBaseParasite"/>
        </authorList>
    </citation>
    <scope>IDENTIFICATION</scope>
</reference>
<evidence type="ECO:0000313" key="3">
    <source>
        <dbReference type="Proteomes" id="UP000271098"/>
    </source>
</evidence>